<dbReference type="SUPFAM" id="SSF52540">
    <property type="entry name" value="P-loop containing nucleoside triphosphate hydrolases"/>
    <property type="match status" value="1"/>
</dbReference>
<evidence type="ECO:0008006" key="2">
    <source>
        <dbReference type="Google" id="ProtNLM"/>
    </source>
</evidence>
<dbReference type="PANTHER" id="PTHR43394">
    <property type="entry name" value="ATP-DEPENDENT PERMEASE MDL1, MITOCHONDRIAL"/>
    <property type="match status" value="1"/>
</dbReference>
<sequence>MKLLVNRTGIIVAHRLATLEKVDDILILEKGRVIEQGTRINLAKDPNSHFYHLLKTGNIEEWLK</sequence>
<dbReference type="InterPro" id="IPR039421">
    <property type="entry name" value="Type_1_exporter"/>
</dbReference>
<dbReference type="GO" id="GO:0015421">
    <property type="term" value="F:ABC-type oligopeptide transporter activity"/>
    <property type="evidence" value="ECO:0007669"/>
    <property type="project" value="TreeGrafter"/>
</dbReference>
<gene>
    <name evidence="1" type="ORF">S06H3_64066</name>
</gene>
<dbReference type="EMBL" id="BARV01042670">
    <property type="protein sequence ID" value="GAI49868.1"/>
    <property type="molecule type" value="Genomic_DNA"/>
</dbReference>
<proteinExistence type="predicted"/>
<evidence type="ECO:0000313" key="1">
    <source>
        <dbReference type="EMBL" id="GAI49868.1"/>
    </source>
</evidence>
<dbReference type="Gene3D" id="3.40.50.300">
    <property type="entry name" value="P-loop containing nucleotide triphosphate hydrolases"/>
    <property type="match status" value="1"/>
</dbReference>
<comment type="caution">
    <text evidence="1">The sequence shown here is derived from an EMBL/GenBank/DDBJ whole genome shotgun (WGS) entry which is preliminary data.</text>
</comment>
<dbReference type="InterPro" id="IPR027417">
    <property type="entry name" value="P-loop_NTPase"/>
</dbReference>
<dbReference type="AlphaFoldDB" id="X1P1V4"/>
<reference evidence="1" key="1">
    <citation type="journal article" date="2014" name="Front. Microbiol.">
        <title>High frequency of phylogenetically diverse reductive dehalogenase-homologous genes in deep subseafloor sedimentary metagenomes.</title>
        <authorList>
            <person name="Kawai M."/>
            <person name="Futagami T."/>
            <person name="Toyoda A."/>
            <person name="Takaki Y."/>
            <person name="Nishi S."/>
            <person name="Hori S."/>
            <person name="Arai W."/>
            <person name="Tsubouchi T."/>
            <person name="Morono Y."/>
            <person name="Uchiyama I."/>
            <person name="Ito T."/>
            <person name="Fujiyama A."/>
            <person name="Inagaki F."/>
            <person name="Takami H."/>
        </authorList>
    </citation>
    <scope>NUCLEOTIDE SEQUENCE</scope>
    <source>
        <strain evidence="1">Expedition CK06-06</strain>
    </source>
</reference>
<organism evidence="1">
    <name type="scientific">marine sediment metagenome</name>
    <dbReference type="NCBI Taxonomy" id="412755"/>
    <lineage>
        <taxon>unclassified sequences</taxon>
        <taxon>metagenomes</taxon>
        <taxon>ecological metagenomes</taxon>
    </lineage>
</organism>
<protein>
    <recommendedName>
        <fullName evidence="2">ABC transporter domain-containing protein</fullName>
    </recommendedName>
</protein>
<name>X1P1V4_9ZZZZ</name>
<accession>X1P1V4</accession>
<dbReference type="PANTHER" id="PTHR43394:SF1">
    <property type="entry name" value="ATP-BINDING CASSETTE SUB-FAMILY B MEMBER 10, MITOCHONDRIAL"/>
    <property type="match status" value="1"/>
</dbReference>